<dbReference type="Gene3D" id="3.30.420.40">
    <property type="match status" value="1"/>
</dbReference>
<name>A0AAW1JDD8_POPJA</name>
<dbReference type="Gene3D" id="3.90.640.10">
    <property type="entry name" value="Actin, Chain A, domain 4"/>
    <property type="match status" value="1"/>
</dbReference>
<gene>
    <name evidence="1" type="ORF">QE152_g31153</name>
</gene>
<keyword evidence="2" id="KW-1185">Reference proteome</keyword>
<dbReference type="AlphaFoldDB" id="A0AAW1JDD8"/>
<evidence type="ECO:0000313" key="2">
    <source>
        <dbReference type="Proteomes" id="UP001458880"/>
    </source>
</evidence>
<protein>
    <submittedName>
        <fullName evidence="1">Uncharacterized protein</fullName>
    </submittedName>
</protein>
<comment type="caution">
    <text evidence="1">The sequence shown here is derived from an EMBL/GenBank/DDBJ whole genome shotgun (WGS) entry which is preliminary data.</text>
</comment>
<proteinExistence type="predicted"/>
<accession>A0AAW1JDD8</accession>
<sequence>MIQIVLDSKDGAFNKLINYEGYALVHATLRLDLIGHLTDYLMKIFTKGCYLFTTAIEREIVRGSYQRKSLFQDHWGRFLCLEALF</sequence>
<organism evidence="1 2">
    <name type="scientific">Popillia japonica</name>
    <name type="common">Japanese beetle</name>
    <dbReference type="NCBI Taxonomy" id="7064"/>
    <lineage>
        <taxon>Eukaryota</taxon>
        <taxon>Metazoa</taxon>
        <taxon>Ecdysozoa</taxon>
        <taxon>Arthropoda</taxon>
        <taxon>Hexapoda</taxon>
        <taxon>Insecta</taxon>
        <taxon>Pterygota</taxon>
        <taxon>Neoptera</taxon>
        <taxon>Endopterygota</taxon>
        <taxon>Coleoptera</taxon>
        <taxon>Polyphaga</taxon>
        <taxon>Scarabaeiformia</taxon>
        <taxon>Scarabaeidae</taxon>
        <taxon>Rutelinae</taxon>
        <taxon>Popillia</taxon>
    </lineage>
</organism>
<evidence type="ECO:0000313" key="1">
    <source>
        <dbReference type="EMBL" id="KAK9700612.1"/>
    </source>
</evidence>
<reference evidence="1 2" key="1">
    <citation type="journal article" date="2024" name="BMC Genomics">
        <title>De novo assembly and annotation of Popillia japonica's genome with initial clues to its potential as an invasive pest.</title>
        <authorList>
            <person name="Cucini C."/>
            <person name="Boschi S."/>
            <person name="Funari R."/>
            <person name="Cardaioli E."/>
            <person name="Iannotti N."/>
            <person name="Marturano G."/>
            <person name="Paoli F."/>
            <person name="Bruttini M."/>
            <person name="Carapelli A."/>
            <person name="Frati F."/>
            <person name="Nardi F."/>
        </authorList>
    </citation>
    <scope>NUCLEOTIDE SEQUENCE [LARGE SCALE GENOMIC DNA]</scope>
    <source>
        <strain evidence="1">DMR45628</strain>
    </source>
</reference>
<dbReference type="EMBL" id="JASPKY010000434">
    <property type="protein sequence ID" value="KAK9700612.1"/>
    <property type="molecule type" value="Genomic_DNA"/>
</dbReference>
<dbReference type="Proteomes" id="UP001458880">
    <property type="component" value="Unassembled WGS sequence"/>
</dbReference>